<evidence type="ECO:0000313" key="2">
    <source>
        <dbReference type="EMBL" id="KAJ8891031.1"/>
    </source>
</evidence>
<protein>
    <submittedName>
        <fullName evidence="2">Uncharacterized protein</fullName>
    </submittedName>
</protein>
<name>A0ABQ9I309_9NEOP</name>
<feature type="region of interest" description="Disordered" evidence="1">
    <location>
        <begin position="227"/>
        <end position="248"/>
    </location>
</feature>
<organism evidence="2 3">
    <name type="scientific">Dryococelus australis</name>
    <dbReference type="NCBI Taxonomy" id="614101"/>
    <lineage>
        <taxon>Eukaryota</taxon>
        <taxon>Metazoa</taxon>
        <taxon>Ecdysozoa</taxon>
        <taxon>Arthropoda</taxon>
        <taxon>Hexapoda</taxon>
        <taxon>Insecta</taxon>
        <taxon>Pterygota</taxon>
        <taxon>Neoptera</taxon>
        <taxon>Polyneoptera</taxon>
        <taxon>Phasmatodea</taxon>
        <taxon>Verophasmatodea</taxon>
        <taxon>Anareolatae</taxon>
        <taxon>Phasmatidae</taxon>
        <taxon>Eurycanthinae</taxon>
        <taxon>Dryococelus</taxon>
    </lineage>
</organism>
<evidence type="ECO:0000313" key="3">
    <source>
        <dbReference type="Proteomes" id="UP001159363"/>
    </source>
</evidence>
<dbReference type="EMBL" id="JARBHB010000003">
    <property type="protein sequence ID" value="KAJ8891031.1"/>
    <property type="molecule type" value="Genomic_DNA"/>
</dbReference>
<comment type="caution">
    <text evidence="2">The sequence shown here is derived from an EMBL/GenBank/DDBJ whole genome shotgun (WGS) entry which is preliminary data.</text>
</comment>
<accession>A0ABQ9I309</accession>
<proteinExistence type="predicted"/>
<sequence length="464" mass="51707">MAEVLIKGQSRSSKEALAEVLNLLRSTSYLVTGAAPECKGGVNGISPRKPADPDQWYLPARFPQARIRGRPRQESNPFRLGGRRSHAIVCIGFPRVIGWRELKGEAEIGTRVDAIGDNGRQLGDGHRGLGFQCVRREYMEDRLRHFVIHKHRQCHSLSAAPALVDLTIIRSTRCSILAFGSTHCRSRCVNSELPISQPRELYEKRGAGETGDPRASPPINGIVRRESHRRKSGVTRPGIEPGSPSWEVSRLTAQPPWPRIQMTNHMGRVGRFGPAVIFEVLRADEGEARNSGIRREGKREIPEKSRRPAASSGLVLTLLLMRKNLLTCFETSVVKRCASHLRAYVRSSQKTEISLPCAEPMHRIGVRGLLSSPWHICHRVNGAAVAQRLAYSHPNKANLVRYPPPPRHLRLDFSHVGIVPDDAAGRRIFSGNSPYRWRRCYPGPRLSIVSPQMAMQIATAAEVD</sequence>
<dbReference type="Proteomes" id="UP001159363">
    <property type="component" value="Chromosome 3"/>
</dbReference>
<evidence type="ECO:0000256" key="1">
    <source>
        <dbReference type="SAM" id="MobiDB-lite"/>
    </source>
</evidence>
<keyword evidence="3" id="KW-1185">Reference proteome</keyword>
<reference evidence="2 3" key="1">
    <citation type="submission" date="2023-02" db="EMBL/GenBank/DDBJ databases">
        <title>LHISI_Scaffold_Assembly.</title>
        <authorList>
            <person name="Stuart O.P."/>
            <person name="Cleave R."/>
            <person name="Magrath M.J.L."/>
            <person name="Mikheyev A.S."/>
        </authorList>
    </citation>
    <scope>NUCLEOTIDE SEQUENCE [LARGE SCALE GENOMIC DNA]</scope>
    <source>
        <strain evidence="2">Daus_M_001</strain>
        <tissue evidence="2">Leg muscle</tissue>
    </source>
</reference>
<gene>
    <name evidence="2" type="ORF">PR048_010540</name>
</gene>